<comment type="miscellaneous">
    <text evidence="8">The porphobilinogen subunits are added to the dipyrromethane group.</text>
</comment>
<comment type="similarity">
    <text evidence="3 8">Belongs to the HMBS family.</text>
</comment>
<dbReference type="GO" id="GO:0005737">
    <property type="term" value="C:cytoplasm"/>
    <property type="evidence" value="ECO:0007669"/>
    <property type="project" value="UniProtKB-UniRule"/>
</dbReference>
<dbReference type="FunCoup" id="A0A371RLR4">
    <property type="interactions" value="535"/>
</dbReference>
<dbReference type="AlphaFoldDB" id="A0A371RLR4"/>
<comment type="catalytic activity">
    <reaction evidence="7 8">
        <text>4 porphobilinogen + H2O = hydroxymethylbilane + 4 NH4(+)</text>
        <dbReference type="Rhea" id="RHEA:13185"/>
        <dbReference type="ChEBI" id="CHEBI:15377"/>
        <dbReference type="ChEBI" id="CHEBI:28938"/>
        <dbReference type="ChEBI" id="CHEBI:57845"/>
        <dbReference type="ChEBI" id="CHEBI:58126"/>
        <dbReference type="EC" id="2.5.1.61"/>
    </reaction>
</comment>
<dbReference type="GO" id="GO:0004418">
    <property type="term" value="F:hydroxymethylbilane synthase activity"/>
    <property type="evidence" value="ECO:0007669"/>
    <property type="project" value="UniProtKB-UniRule"/>
</dbReference>
<keyword evidence="5 8" id="KW-0808">Transferase</keyword>
<dbReference type="InterPro" id="IPR022419">
    <property type="entry name" value="Porphobilin_deaminase_cofac_BS"/>
</dbReference>
<dbReference type="SUPFAM" id="SSF53850">
    <property type="entry name" value="Periplasmic binding protein-like II"/>
    <property type="match status" value="1"/>
</dbReference>
<dbReference type="InterPro" id="IPR022418">
    <property type="entry name" value="Porphobilinogen_deaminase_C"/>
</dbReference>
<comment type="function">
    <text evidence="1 8">Tetrapolymerization of the monopyrrole PBG into the hydroxymethylbilane pre-uroporphyrinogen in several discrete steps.</text>
</comment>
<evidence type="ECO:0000256" key="2">
    <source>
        <dbReference type="ARBA" id="ARBA00004735"/>
    </source>
</evidence>
<dbReference type="FunFam" id="3.40.190.10:FF:000005">
    <property type="entry name" value="Porphobilinogen deaminase"/>
    <property type="match status" value="1"/>
</dbReference>
<comment type="caution">
    <text evidence="11">The sequence shown here is derived from an EMBL/GenBank/DDBJ whole genome shotgun (WGS) entry which is preliminary data.</text>
</comment>
<dbReference type="OrthoDB" id="9810298at2"/>
<dbReference type="Pfam" id="PF03900">
    <property type="entry name" value="Porphobil_deamC"/>
    <property type="match status" value="1"/>
</dbReference>
<dbReference type="PANTHER" id="PTHR11557">
    <property type="entry name" value="PORPHOBILINOGEN DEAMINASE"/>
    <property type="match status" value="1"/>
</dbReference>
<evidence type="ECO:0000256" key="4">
    <source>
        <dbReference type="ARBA" id="ARBA00011245"/>
    </source>
</evidence>
<gene>
    <name evidence="8" type="primary">hemC</name>
    <name evidence="11" type="ORF">DX908_08095</name>
</gene>
<keyword evidence="6 8" id="KW-0627">Porphyrin biosynthesis</keyword>
<dbReference type="InParanoid" id="A0A371RLR4"/>
<organism evidence="11 12">
    <name type="scientific">Parvularcula marina</name>
    <dbReference type="NCBI Taxonomy" id="2292771"/>
    <lineage>
        <taxon>Bacteria</taxon>
        <taxon>Pseudomonadati</taxon>
        <taxon>Pseudomonadota</taxon>
        <taxon>Alphaproteobacteria</taxon>
        <taxon>Parvularculales</taxon>
        <taxon>Parvularculaceae</taxon>
        <taxon>Parvularcula</taxon>
    </lineage>
</organism>
<feature type="domain" description="Porphobilinogen deaminase C-terminal" evidence="10">
    <location>
        <begin position="232"/>
        <end position="276"/>
    </location>
</feature>
<evidence type="ECO:0000259" key="10">
    <source>
        <dbReference type="Pfam" id="PF03900"/>
    </source>
</evidence>
<dbReference type="InterPro" id="IPR000860">
    <property type="entry name" value="HemC"/>
</dbReference>
<dbReference type="HAMAP" id="MF_00260">
    <property type="entry name" value="Porphobil_deam"/>
    <property type="match status" value="1"/>
</dbReference>
<comment type="subunit">
    <text evidence="4 8">Monomer.</text>
</comment>
<dbReference type="NCBIfam" id="TIGR00212">
    <property type="entry name" value="hemC"/>
    <property type="match status" value="1"/>
</dbReference>
<dbReference type="PANTHER" id="PTHR11557:SF0">
    <property type="entry name" value="PORPHOBILINOGEN DEAMINASE"/>
    <property type="match status" value="1"/>
</dbReference>
<evidence type="ECO:0000313" key="11">
    <source>
        <dbReference type="EMBL" id="RFB06397.1"/>
    </source>
</evidence>
<name>A0A371RLR4_9PROT</name>
<evidence type="ECO:0000256" key="7">
    <source>
        <dbReference type="ARBA" id="ARBA00048169"/>
    </source>
</evidence>
<evidence type="ECO:0000256" key="5">
    <source>
        <dbReference type="ARBA" id="ARBA00022679"/>
    </source>
</evidence>
<evidence type="ECO:0000256" key="3">
    <source>
        <dbReference type="ARBA" id="ARBA00005638"/>
    </source>
</evidence>
<proteinExistence type="inferred from homology"/>
<feature type="domain" description="Porphobilinogen deaminase N-terminal" evidence="9">
    <location>
        <begin position="6"/>
        <end position="218"/>
    </location>
</feature>
<dbReference type="Gene3D" id="3.30.160.40">
    <property type="entry name" value="Porphobilinogen deaminase, C-terminal domain"/>
    <property type="match status" value="1"/>
</dbReference>
<dbReference type="InterPro" id="IPR022417">
    <property type="entry name" value="Porphobilin_deaminase_N"/>
</dbReference>
<accession>A0A371RLR4</accession>
<dbReference type="EC" id="2.5.1.61" evidence="8"/>
<feature type="modified residue" description="S-(dipyrrolylmethanemethyl)cysteine" evidence="8">
    <location>
        <position position="248"/>
    </location>
</feature>
<evidence type="ECO:0000256" key="1">
    <source>
        <dbReference type="ARBA" id="ARBA00002869"/>
    </source>
</evidence>
<evidence type="ECO:0000256" key="6">
    <source>
        <dbReference type="ARBA" id="ARBA00023244"/>
    </source>
</evidence>
<dbReference type="PROSITE" id="PS00533">
    <property type="entry name" value="PORPHOBILINOGEN_DEAM"/>
    <property type="match status" value="1"/>
</dbReference>
<dbReference type="Proteomes" id="UP000264589">
    <property type="component" value="Unassembled WGS sequence"/>
</dbReference>
<dbReference type="PIRSF" id="PIRSF001438">
    <property type="entry name" value="4pyrrol_synth_OHMeBilane_synth"/>
    <property type="match status" value="1"/>
</dbReference>
<dbReference type="EMBL" id="QUQO01000001">
    <property type="protein sequence ID" value="RFB06397.1"/>
    <property type="molecule type" value="Genomic_DNA"/>
</dbReference>
<dbReference type="PRINTS" id="PR00151">
    <property type="entry name" value="PORPHBDMNASE"/>
</dbReference>
<dbReference type="GO" id="GO:0006782">
    <property type="term" value="P:protoporphyrinogen IX biosynthetic process"/>
    <property type="evidence" value="ECO:0007669"/>
    <property type="project" value="UniProtKB-UniRule"/>
</dbReference>
<dbReference type="InterPro" id="IPR036803">
    <property type="entry name" value="Porphobilinogen_deaminase_C_sf"/>
</dbReference>
<comment type="pathway">
    <text evidence="2">Porphyrin-containing compound metabolism; protoporphyrin-IX biosynthesis; coproporphyrinogen-III from 5-aminolevulinate: step 2/4.</text>
</comment>
<evidence type="ECO:0000259" key="9">
    <source>
        <dbReference type="Pfam" id="PF01379"/>
    </source>
</evidence>
<sequence>MSFKPLAIASRQSPLAVRQAELVRDLLGEAAGIAPEDREAAFPLKTYVSTGDKLLAPSLSEIGGKGLFTKEVEDALLSGEADIAVHSMKDMPAEMPDGLILAAVPAREDYRDALVSPGGLTFDALPEGARIGTSSIRRRAQLSRLRPDVTLAPMRGNVGTRLDKLARGEADATFLAEAGLKRLGRDDVTRTPLSPDIMLPAPGQGILCIQARADNDAALELCARINCQDTALASAAERALVKKLDASCRTPLAALATLKEGELSLRAEILMPDGTSHFGGYRELPAQDRSAPGVLHAAGLIGESLARHLIEEAGDQLTRIFGAS</sequence>
<dbReference type="Pfam" id="PF01379">
    <property type="entry name" value="Porphobil_deam"/>
    <property type="match status" value="1"/>
</dbReference>
<comment type="cofactor">
    <cofactor evidence="8">
        <name>dipyrromethane</name>
        <dbReference type="ChEBI" id="CHEBI:60342"/>
    </cofactor>
    <text evidence="8">Binds 1 dipyrromethane group covalently.</text>
</comment>
<evidence type="ECO:0000256" key="8">
    <source>
        <dbReference type="HAMAP-Rule" id="MF_00260"/>
    </source>
</evidence>
<dbReference type="UniPathway" id="UPA00251">
    <property type="reaction ID" value="UER00319"/>
</dbReference>
<dbReference type="Gene3D" id="3.40.190.10">
    <property type="entry name" value="Periplasmic binding protein-like II"/>
    <property type="match status" value="2"/>
</dbReference>
<protein>
    <recommendedName>
        <fullName evidence="8">Porphobilinogen deaminase</fullName>
        <shortName evidence="8">PBG</shortName>
        <ecNumber evidence="8">2.5.1.61</ecNumber>
    </recommendedName>
    <alternativeName>
        <fullName evidence="8">Hydroxymethylbilane synthase</fullName>
        <shortName evidence="8">HMBS</shortName>
    </alternativeName>
    <alternativeName>
        <fullName evidence="8">Pre-uroporphyrinogen synthase</fullName>
    </alternativeName>
</protein>
<dbReference type="SUPFAM" id="SSF54782">
    <property type="entry name" value="Porphobilinogen deaminase (hydroxymethylbilane synthase), C-terminal domain"/>
    <property type="match status" value="1"/>
</dbReference>
<reference evidence="11 12" key="1">
    <citation type="submission" date="2018-08" db="EMBL/GenBank/DDBJ databases">
        <title>Parvularcula sp. SM1705, isolated from surface water of the South Sea China.</title>
        <authorList>
            <person name="Sun L."/>
        </authorList>
    </citation>
    <scope>NUCLEOTIDE SEQUENCE [LARGE SCALE GENOMIC DNA]</scope>
    <source>
        <strain evidence="11 12">SM1705</strain>
    </source>
</reference>
<evidence type="ECO:0000313" key="12">
    <source>
        <dbReference type="Proteomes" id="UP000264589"/>
    </source>
</evidence>
<keyword evidence="12" id="KW-1185">Reference proteome</keyword>